<name>A0A016VHK4_9BILA</name>
<evidence type="ECO:0000313" key="3">
    <source>
        <dbReference type="EMBL" id="EYC27049.1"/>
    </source>
</evidence>
<dbReference type="InterPro" id="IPR001461">
    <property type="entry name" value="Aspartic_peptidase_A1"/>
</dbReference>
<dbReference type="AlphaFoldDB" id="A0A016VHK4"/>
<dbReference type="PANTHER" id="PTHR47966">
    <property type="entry name" value="BETA-SITE APP-CLEAVING ENZYME, ISOFORM A-RELATED"/>
    <property type="match status" value="1"/>
</dbReference>
<dbReference type="Pfam" id="PF00026">
    <property type="entry name" value="Asp"/>
    <property type="match status" value="1"/>
</dbReference>
<gene>
    <name evidence="3" type="primary">Acey_s0009.g489</name>
    <name evidence="3" type="ORF">Y032_0009g489</name>
</gene>
<dbReference type="GO" id="GO:0004190">
    <property type="term" value="F:aspartic-type endopeptidase activity"/>
    <property type="evidence" value="ECO:0007669"/>
    <property type="project" value="InterPro"/>
</dbReference>
<proteinExistence type="inferred from homology"/>
<evidence type="ECO:0000313" key="4">
    <source>
        <dbReference type="Proteomes" id="UP000024635"/>
    </source>
</evidence>
<dbReference type="SUPFAM" id="SSF50630">
    <property type="entry name" value="Acid proteases"/>
    <property type="match status" value="1"/>
</dbReference>
<evidence type="ECO:0000259" key="2">
    <source>
        <dbReference type="PROSITE" id="PS51767"/>
    </source>
</evidence>
<dbReference type="CDD" id="cd05471">
    <property type="entry name" value="pepsin_like"/>
    <property type="match status" value="1"/>
</dbReference>
<dbReference type="InterPro" id="IPR034164">
    <property type="entry name" value="Pepsin-like_dom"/>
</dbReference>
<dbReference type="Proteomes" id="UP000024635">
    <property type="component" value="Unassembled WGS sequence"/>
</dbReference>
<evidence type="ECO:0000256" key="1">
    <source>
        <dbReference type="ARBA" id="ARBA00007447"/>
    </source>
</evidence>
<dbReference type="OrthoDB" id="5850982at2759"/>
<keyword evidence="4" id="KW-1185">Reference proteome</keyword>
<protein>
    <recommendedName>
        <fullName evidence="2">Peptidase A1 domain-containing protein</fullName>
    </recommendedName>
</protein>
<sequence length="268" mass="29633">MDAIFVFSISNNLSGHVLAEHFLRFCSSEVEIGGINEKQVPILRTQFGLATKVDSIFDKAQYDGTLGLAFSQYNGTQGYPFIMNAVTRGNFAKPVFTVYLDREVGKRKIGGLITYGGVDSYNCRPVFKYENVSSDYFYQFKIDEISLGQYKHRGQYKVELTFSKIMKGPPAIVAELAKAAGAQPTGDGITYSIDCNAEFQSLEIIAGSTKYKIDPDLLIMKICRALCVSGLPTSGISDVLAFLRHLTREGYFVTVANRDAMCITTCSF</sequence>
<comment type="caution">
    <text evidence="3">The sequence shown here is derived from an EMBL/GenBank/DDBJ whole genome shotgun (WGS) entry which is preliminary data.</text>
</comment>
<reference evidence="4" key="1">
    <citation type="journal article" date="2015" name="Nat. Genet.">
        <title>The genome and transcriptome of the zoonotic hookworm Ancylostoma ceylanicum identify infection-specific gene families.</title>
        <authorList>
            <person name="Schwarz E.M."/>
            <person name="Hu Y."/>
            <person name="Antoshechkin I."/>
            <person name="Miller M.M."/>
            <person name="Sternberg P.W."/>
            <person name="Aroian R.V."/>
        </authorList>
    </citation>
    <scope>NUCLEOTIDE SEQUENCE</scope>
    <source>
        <strain evidence="4">HY135</strain>
    </source>
</reference>
<feature type="domain" description="Peptidase A1" evidence="2">
    <location>
        <begin position="1"/>
        <end position="266"/>
    </location>
</feature>
<dbReference type="InterPro" id="IPR021109">
    <property type="entry name" value="Peptidase_aspartic_dom_sf"/>
</dbReference>
<accession>A0A016VHK4</accession>
<dbReference type="PANTHER" id="PTHR47966:SF45">
    <property type="entry name" value="PEPTIDASE A1 DOMAIN-CONTAINING PROTEIN"/>
    <property type="match status" value="1"/>
</dbReference>
<dbReference type="PROSITE" id="PS51767">
    <property type="entry name" value="PEPTIDASE_A1"/>
    <property type="match status" value="1"/>
</dbReference>
<dbReference type="GO" id="GO:0006508">
    <property type="term" value="P:proteolysis"/>
    <property type="evidence" value="ECO:0007669"/>
    <property type="project" value="InterPro"/>
</dbReference>
<dbReference type="EMBL" id="JARK01001345">
    <property type="protein sequence ID" value="EYC27049.1"/>
    <property type="molecule type" value="Genomic_DNA"/>
</dbReference>
<dbReference type="GO" id="GO:0005764">
    <property type="term" value="C:lysosome"/>
    <property type="evidence" value="ECO:0007669"/>
    <property type="project" value="TreeGrafter"/>
</dbReference>
<organism evidence="3 4">
    <name type="scientific">Ancylostoma ceylanicum</name>
    <dbReference type="NCBI Taxonomy" id="53326"/>
    <lineage>
        <taxon>Eukaryota</taxon>
        <taxon>Metazoa</taxon>
        <taxon>Ecdysozoa</taxon>
        <taxon>Nematoda</taxon>
        <taxon>Chromadorea</taxon>
        <taxon>Rhabditida</taxon>
        <taxon>Rhabditina</taxon>
        <taxon>Rhabditomorpha</taxon>
        <taxon>Strongyloidea</taxon>
        <taxon>Ancylostomatidae</taxon>
        <taxon>Ancylostomatinae</taxon>
        <taxon>Ancylostoma</taxon>
    </lineage>
</organism>
<comment type="similarity">
    <text evidence="1">Belongs to the peptidase A1 family.</text>
</comment>
<dbReference type="STRING" id="53326.A0A016VHK4"/>
<dbReference type="InterPro" id="IPR033121">
    <property type="entry name" value="PEPTIDASE_A1"/>
</dbReference>
<dbReference type="Gene3D" id="2.40.70.10">
    <property type="entry name" value="Acid Proteases"/>
    <property type="match status" value="2"/>
</dbReference>